<dbReference type="EMBL" id="DWWK01000006">
    <property type="protein sequence ID" value="HJC37519.1"/>
    <property type="molecule type" value="Genomic_DNA"/>
</dbReference>
<dbReference type="InterPro" id="IPR044060">
    <property type="entry name" value="Bacterial_rp_domain"/>
</dbReference>
<dbReference type="Pfam" id="PF18998">
    <property type="entry name" value="Flg_new_2"/>
    <property type="match status" value="1"/>
</dbReference>
<proteinExistence type="predicted"/>
<feature type="compositionally biased region" description="Gly residues" evidence="2">
    <location>
        <begin position="1607"/>
        <end position="1622"/>
    </location>
</feature>
<feature type="domain" description="F5/8 type C" evidence="3">
    <location>
        <begin position="816"/>
        <end position="954"/>
    </location>
</feature>
<evidence type="ECO:0000313" key="5">
    <source>
        <dbReference type="Proteomes" id="UP000823894"/>
    </source>
</evidence>
<dbReference type="GO" id="GO:0016798">
    <property type="term" value="F:hydrolase activity, acting on glycosyl bonds"/>
    <property type="evidence" value="ECO:0007669"/>
    <property type="project" value="UniProtKB-KW"/>
</dbReference>
<dbReference type="Pfam" id="PF07554">
    <property type="entry name" value="FIVAR"/>
    <property type="match status" value="2"/>
</dbReference>
<keyword evidence="1" id="KW-0378">Hydrolase</keyword>
<dbReference type="Gene3D" id="1.20.1270.90">
    <property type="entry name" value="AF1782-like"/>
    <property type="match status" value="2"/>
</dbReference>
<gene>
    <name evidence="4" type="ORF">H9757_00405</name>
</gene>
<name>A0A9D2NTB9_9FIRM</name>
<dbReference type="InterPro" id="IPR000421">
    <property type="entry name" value="FA58C"/>
</dbReference>
<dbReference type="PROSITE" id="PS50022">
    <property type="entry name" value="FA58C_3"/>
    <property type="match status" value="2"/>
</dbReference>
<protein>
    <submittedName>
        <fullName evidence="4">Discoidin domain-containing protein</fullName>
    </submittedName>
</protein>
<reference evidence="4" key="2">
    <citation type="submission" date="2021-04" db="EMBL/GenBank/DDBJ databases">
        <authorList>
            <person name="Gilroy R."/>
        </authorList>
    </citation>
    <scope>NUCLEOTIDE SEQUENCE</scope>
    <source>
        <strain evidence="4">ChiGjej1B1-1692</strain>
    </source>
</reference>
<keyword evidence="1" id="KW-0326">Glycosidase</keyword>
<feature type="region of interest" description="Disordered" evidence="2">
    <location>
        <begin position="1581"/>
        <end position="1633"/>
    </location>
</feature>
<evidence type="ECO:0000256" key="1">
    <source>
        <dbReference type="ARBA" id="ARBA00023295"/>
    </source>
</evidence>
<dbReference type="Pfam" id="PF00754">
    <property type="entry name" value="F5_F8_type_C"/>
    <property type="match status" value="1"/>
</dbReference>
<feature type="domain" description="F5/8 type C" evidence="3">
    <location>
        <begin position="170"/>
        <end position="330"/>
    </location>
</feature>
<reference evidence="4" key="1">
    <citation type="journal article" date="2021" name="PeerJ">
        <title>Extensive microbial diversity within the chicken gut microbiome revealed by metagenomics and culture.</title>
        <authorList>
            <person name="Gilroy R."/>
            <person name="Ravi A."/>
            <person name="Getino M."/>
            <person name="Pursley I."/>
            <person name="Horton D.L."/>
            <person name="Alikhan N.F."/>
            <person name="Baker D."/>
            <person name="Gharbi K."/>
            <person name="Hall N."/>
            <person name="Watson M."/>
            <person name="Adriaenssens E.M."/>
            <person name="Foster-Nyarko E."/>
            <person name="Jarju S."/>
            <person name="Secka A."/>
            <person name="Antonio M."/>
            <person name="Oren A."/>
            <person name="Chaudhuri R.R."/>
            <person name="La Ragione R."/>
            <person name="Hildebrand F."/>
            <person name="Pallen M.J."/>
        </authorList>
    </citation>
    <scope>NUCLEOTIDE SEQUENCE</scope>
    <source>
        <strain evidence="4">ChiGjej1B1-1692</strain>
    </source>
</reference>
<sequence length="1657" mass="180854">MRKVTAHKTGAKRKQRKILLSFLCMITVLCSTILTFVPSIRVQADSDGAGLKNLIIDKAYELMPVGEIPDGVTVNDTGFAPEITEYEGTAYSSVDEIKVYPFAESDTADVRVNGNALNSDGYFTVDVSELGEHEVKVEVSDNGDSTVYTVDVEKVDTDYRDRRPVVKNETIMDALSVSTSFDNEEQLLEIMKKDYNVVLPESGKADGSYVETEESCWSVPGGSLPDAAGTEEPVELFTVDLGDVYSVSRIRAAFGPSNMNLSQNRVRISVSTDGENWETPVTKGNMNTGTQYHQNVTRYEFGVSYDARYIRFEVTNWQFGDQKDLRIYQFMIFYDAGDVPEKQDAPDGAGVPHQHEDRHQYLASGQAAVVERGLTMSGWTPSSGYGRGIPTAEEAEQFGYDGPLFYDPDFENPDYMLYNPDALWGIAKAPFGGNNMASAGDPADFIPESMKPYIGNAISFCFGDEGGYSTSEAEAFGRWFDWTREHYPGVILHTNQFPNQWSRANLLEYFRIAEPDMICWDDYYGDSSWANPSSINLSNENIQKDAARRLLHLNTWSLYRELAHGGIDGTGSKPILFGQYLDAFAFNHSQSNKNLIVNASILSGAKWLNFFRLEYQFDRSYLWDEDGTPTRGLLEWGQIIDRVHAVDDQLTRLNNDWIMFKVGSIGSEANAPSDGFRMGNFDDESSSAKNLEYGLADLEVTSLSEAHDGGTGDVVLGYFNTLPGLYESEIAEYFEGATAPKAFMVMNGLTAGQAERYNQFDIPAREAGSSDNTRQEITVTVDPEFAAEHTLYMVDKDDVDENGSGRIKEVELSNDQFTVTLGGGEANLYFWDTDTTAYADSAGEGTYASFAFDSHSETYWQPSEESGSYTVTNTFAPCLIDQVTIQEKGSAVRGFYLEYLDENGEWQTFGEAGTQIGAVAAATAEEPVNAQGIRLMITESDALPAVYEIQVHEADEEDADQVNTLQVNDNKLGDGLFRFSYDELWSYRETETNAGSMSGSYPIENDGHFSNWAGAEAAFKFYGTGVELKLRADQASHIRAAVFDSEGTQLRDWVTGTSSGSIVFSDLGEENAVYTLKIQKTDASQAGIDGAVVTYKGDVPEDVVENSSDGGSAVQEYVDQRSVDGSENYFAYEPAAVSKEMGTDNAGFNTDADEEEGWVEHVQNAQYQNIGFTRTNMDGASYTLNFYGTGVQLYSGVTPMGDVTEGLDYGTLTFELDGETISAGELDVTELGTNGKVSARMWTVDVPGAEANENHTLKVTVNGGYIRIDYAVVNRYWEEAKDMQGDYTISVTSGEHGSAVLQGSERVPAGGNAVIQITPDYGYETDSIYVNNVSVTVPDDGQLVLTDIQEDTNVQVTFRTASYRIKLETSEGGSLIPSSFRAEEGETVTLIPDIYTGYELLSVSVTAEDGSTVTAVWDEETGAYTFVMPASGVTVSGQFREIQGSVDKSGLEDAILRAGDILENLDQYVNDEEAKQVFKDALDGAKAVYGREDASQEEVDEAEAALTGAMDALQKKADKSGLEQLVKELRGIDLTKYTEESGRVLSDALAEAEELLGKDLAESEQQLITDMIEKLNAAKEQLVPVKEEPENPGGGDAEDPDRPQNPGGSGGQGGNSGQGGNAGSSAPSTGDSTPVMAAGVILLLSGSMLAAAAKRKK</sequence>
<dbReference type="InterPro" id="IPR025883">
    <property type="entry name" value="Cadherin-like_domain"/>
</dbReference>
<evidence type="ECO:0000256" key="2">
    <source>
        <dbReference type="SAM" id="MobiDB-lite"/>
    </source>
</evidence>
<evidence type="ECO:0000313" key="4">
    <source>
        <dbReference type="EMBL" id="HJC37519.1"/>
    </source>
</evidence>
<dbReference type="Proteomes" id="UP000823894">
    <property type="component" value="Unassembled WGS sequence"/>
</dbReference>
<dbReference type="Pfam" id="PF12733">
    <property type="entry name" value="Cadherin-like"/>
    <property type="match status" value="1"/>
</dbReference>
<accession>A0A9D2NTB9</accession>
<organism evidence="4 5">
    <name type="scientific">Candidatus Mediterraneibacter faecigallinarum</name>
    <dbReference type="NCBI Taxonomy" id="2838669"/>
    <lineage>
        <taxon>Bacteria</taxon>
        <taxon>Bacillati</taxon>
        <taxon>Bacillota</taxon>
        <taxon>Clostridia</taxon>
        <taxon>Lachnospirales</taxon>
        <taxon>Lachnospiraceae</taxon>
        <taxon>Mediterraneibacter</taxon>
    </lineage>
</organism>
<dbReference type="SUPFAM" id="SSF49785">
    <property type="entry name" value="Galactose-binding domain-like"/>
    <property type="match status" value="2"/>
</dbReference>
<comment type="caution">
    <text evidence="4">The sequence shown here is derived from an EMBL/GenBank/DDBJ whole genome shotgun (WGS) entry which is preliminary data.</text>
</comment>
<evidence type="ECO:0000259" key="3">
    <source>
        <dbReference type="PROSITE" id="PS50022"/>
    </source>
</evidence>
<dbReference type="Gene3D" id="2.60.120.260">
    <property type="entry name" value="Galactose-binding domain-like"/>
    <property type="match status" value="4"/>
</dbReference>
<dbReference type="InterPro" id="IPR008979">
    <property type="entry name" value="Galactose-bd-like_sf"/>
</dbReference>